<keyword evidence="1" id="KW-1185">Reference proteome</keyword>
<proteinExistence type="predicted"/>
<dbReference type="AlphaFoldDB" id="A0A1I7WYQ4"/>
<dbReference type="InterPro" id="IPR036397">
    <property type="entry name" value="RNaseH_sf"/>
</dbReference>
<evidence type="ECO:0000313" key="2">
    <source>
        <dbReference type="WBParaSite" id="Hba_10310"/>
    </source>
</evidence>
<dbReference type="GO" id="GO:0003676">
    <property type="term" value="F:nucleic acid binding"/>
    <property type="evidence" value="ECO:0007669"/>
    <property type="project" value="InterPro"/>
</dbReference>
<accession>A0A1I7WYQ4</accession>
<dbReference type="Proteomes" id="UP000095283">
    <property type="component" value="Unplaced"/>
</dbReference>
<reference evidence="2" key="1">
    <citation type="submission" date="2016-11" db="UniProtKB">
        <authorList>
            <consortium name="WormBaseParasite"/>
        </authorList>
    </citation>
    <scope>IDENTIFICATION</scope>
</reference>
<name>A0A1I7WYQ4_HETBA</name>
<sequence length="50" mass="5787">MVWAAFNRNGPGPLHIVEGLMDSTSYIRILEDNLPPYVRSQKLGRNWIFL</sequence>
<organism evidence="1 2">
    <name type="scientific">Heterorhabditis bacteriophora</name>
    <name type="common">Entomopathogenic nematode worm</name>
    <dbReference type="NCBI Taxonomy" id="37862"/>
    <lineage>
        <taxon>Eukaryota</taxon>
        <taxon>Metazoa</taxon>
        <taxon>Ecdysozoa</taxon>
        <taxon>Nematoda</taxon>
        <taxon>Chromadorea</taxon>
        <taxon>Rhabditida</taxon>
        <taxon>Rhabditina</taxon>
        <taxon>Rhabditomorpha</taxon>
        <taxon>Strongyloidea</taxon>
        <taxon>Heterorhabditidae</taxon>
        <taxon>Heterorhabditis</taxon>
    </lineage>
</organism>
<dbReference type="WBParaSite" id="Hba_10310">
    <property type="protein sequence ID" value="Hba_10310"/>
    <property type="gene ID" value="Hba_10310"/>
</dbReference>
<dbReference type="Gene3D" id="3.30.420.10">
    <property type="entry name" value="Ribonuclease H-like superfamily/Ribonuclease H"/>
    <property type="match status" value="1"/>
</dbReference>
<evidence type="ECO:0000313" key="1">
    <source>
        <dbReference type="Proteomes" id="UP000095283"/>
    </source>
</evidence>
<protein>
    <submittedName>
        <fullName evidence="2">Uncharacterized protein</fullName>
    </submittedName>
</protein>